<reference evidence="6" key="1">
    <citation type="submission" date="2022-09" db="EMBL/GenBank/DDBJ databases">
        <title>Intensive care unit water sources are persistently colonized with multi-drug resistant bacteria and are the site of extensive horizontal gene transfer of antibiotic resistance genes.</title>
        <authorList>
            <person name="Diorio-Toth L."/>
        </authorList>
    </citation>
    <scope>NUCLEOTIDE SEQUENCE</scope>
    <source>
        <strain evidence="6">GD03725</strain>
    </source>
</reference>
<evidence type="ECO:0000256" key="3">
    <source>
        <dbReference type="ARBA" id="ARBA00023125"/>
    </source>
</evidence>
<dbReference type="InterPro" id="IPR000055">
    <property type="entry name" value="Restrct_endonuc_typeI_TRD"/>
</dbReference>
<keyword evidence="4" id="KW-0175">Coiled coil</keyword>
<accession>A0AA42U6N9</accession>
<evidence type="ECO:0000313" key="7">
    <source>
        <dbReference type="Proteomes" id="UP001161567"/>
    </source>
</evidence>
<proteinExistence type="inferred from homology"/>
<dbReference type="GO" id="GO:0009307">
    <property type="term" value="P:DNA restriction-modification system"/>
    <property type="evidence" value="ECO:0007669"/>
    <property type="project" value="UniProtKB-KW"/>
</dbReference>
<gene>
    <name evidence="6" type="ORF">N5I27_04080</name>
</gene>
<evidence type="ECO:0000256" key="2">
    <source>
        <dbReference type="ARBA" id="ARBA00022747"/>
    </source>
</evidence>
<dbReference type="CDD" id="cd17257">
    <property type="entry name" value="RMtype1_S_EcoBI-TRD1-CR1_like"/>
    <property type="match status" value="1"/>
</dbReference>
<dbReference type="InterPro" id="IPR051212">
    <property type="entry name" value="Type-I_RE_S_subunit"/>
</dbReference>
<dbReference type="InterPro" id="IPR044946">
    <property type="entry name" value="Restrct_endonuc_typeI_TRD_sf"/>
</dbReference>
<evidence type="ECO:0000259" key="5">
    <source>
        <dbReference type="Pfam" id="PF01420"/>
    </source>
</evidence>
<keyword evidence="6" id="KW-0255">Endonuclease</keyword>
<dbReference type="GO" id="GO:0003677">
    <property type="term" value="F:DNA binding"/>
    <property type="evidence" value="ECO:0007669"/>
    <property type="project" value="UniProtKB-KW"/>
</dbReference>
<keyword evidence="6" id="KW-0540">Nuclease</keyword>
<organism evidence="6 7">
    <name type="scientific">Acinetobacter johnsonii</name>
    <dbReference type="NCBI Taxonomy" id="40214"/>
    <lineage>
        <taxon>Bacteria</taxon>
        <taxon>Pseudomonadati</taxon>
        <taxon>Pseudomonadota</taxon>
        <taxon>Gammaproteobacteria</taxon>
        <taxon>Moraxellales</taxon>
        <taxon>Moraxellaceae</taxon>
        <taxon>Acinetobacter</taxon>
    </lineage>
</organism>
<dbReference type="Gene3D" id="1.10.287.1120">
    <property type="entry name" value="Bipartite methylase S protein"/>
    <property type="match status" value="1"/>
</dbReference>
<dbReference type="RefSeq" id="WP_279746482.1">
    <property type="nucleotide sequence ID" value="NZ_JAOCIL010000001.1"/>
</dbReference>
<evidence type="ECO:0000256" key="1">
    <source>
        <dbReference type="ARBA" id="ARBA00010923"/>
    </source>
</evidence>
<dbReference type="GO" id="GO:0004519">
    <property type="term" value="F:endonuclease activity"/>
    <property type="evidence" value="ECO:0007669"/>
    <property type="project" value="UniProtKB-KW"/>
</dbReference>
<feature type="coiled-coil region" evidence="4">
    <location>
        <begin position="174"/>
        <end position="201"/>
    </location>
</feature>
<comment type="caution">
    <text evidence="6">The sequence shown here is derived from an EMBL/GenBank/DDBJ whole genome shotgun (WGS) entry which is preliminary data.</text>
</comment>
<name>A0AA42U6N9_ACIJO</name>
<dbReference type="Gene3D" id="3.90.220.20">
    <property type="entry name" value="DNA methylase specificity domains"/>
    <property type="match status" value="3"/>
</dbReference>
<dbReference type="Pfam" id="PF01420">
    <property type="entry name" value="Methylase_S"/>
    <property type="match status" value="1"/>
</dbReference>
<keyword evidence="6" id="KW-0378">Hydrolase</keyword>
<sequence length="600" mass="68893">MALTKKISDIIKEDTTGLLSKHHSWLRIELKDIAEVLNGFAFSSSHFNNDGIGLPLIRIRDVIEGHTTTYYNGNYEDIYLVNKNEILVGMDGDFNLGLWKSLPSLLNQRVCKISVKNDNYYDKQFLIYLLPSYLKAINDATSSITVKHLSSKTLSEILLPLPPLNEQKRIADKIDELFSELDNGIEELETAQKKLELYRQSLLKSAVDGELSKEWRETQIETSETGEQLLARILKERRERWEQEKLKEFAEKGKNPPKNWQDKYPEPVQPDTVNLPELPEGWVWASLDMLLQNIKAGKSFRCEERPPKEDEIGVVKVSAVSWGEYNEMESKTCLDATKINSNYYIKENDFLMSRANTIQLVGACVISRDVNLTNMLSDKILRLDFIIESLIFKNWILHLMRSKIGREQIEALATGNQESMKNISQDSIKKITVPLPPTDEIKFLIKELSEKFNSIQDTSNLLSMNFDNLAQQRKNILKDAFTGKLVPQDESDESASILLERIQAEREVQAANVKKKSRKKDQKSNLELIVPKTDEDKLKVVIDAISSFENQTFSAQDLSNKCMLNYEDFSDILFNLLSEENPVIEQLFDTKIKAMRLKKI</sequence>
<dbReference type="Proteomes" id="UP001161567">
    <property type="component" value="Unassembled WGS sequence"/>
</dbReference>
<comment type="similarity">
    <text evidence="1">Belongs to the type-I restriction system S methylase family.</text>
</comment>
<dbReference type="PANTHER" id="PTHR43140:SF1">
    <property type="entry name" value="TYPE I RESTRICTION ENZYME ECOKI SPECIFICITY SUBUNIT"/>
    <property type="match status" value="1"/>
</dbReference>
<dbReference type="PANTHER" id="PTHR43140">
    <property type="entry name" value="TYPE-1 RESTRICTION ENZYME ECOKI SPECIFICITY PROTEIN"/>
    <property type="match status" value="1"/>
</dbReference>
<keyword evidence="3" id="KW-0238">DNA-binding</keyword>
<dbReference type="EC" id="3.1.21.-" evidence="6"/>
<feature type="domain" description="Type I restriction modification DNA specificity" evidence="5">
    <location>
        <begin position="25"/>
        <end position="187"/>
    </location>
</feature>
<keyword evidence="2" id="KW-0680">Restriction system</keyword>
<protein>
    <submittedName>
        <fullName evidence="6">Restriction endonuclease subunit S</fullName>
        <ecNumber evidence="6">3.1.21.-</ecNumber>
    </submittedName>
</protein>
<evidence type="ECO:0000313" key="6">
    <source>
        <dbReference type="EMBL" id="MDH1437602.1"/>
    </source>
</evidence>
<dbReference type="GO" id="GO:0016787">
    <property type="term" value="F:hydrolase activity"/>
    <property type="evidence" value="ECO:0007669"/>
    <property type="project" value="UniProtKB-KW"/>
</dbReference>
<dbReference type="EMBL" id="JAOCIL010000001">
    <property type="protein sequence ID" value="MDH1437602.1"/>
    <property type="molecule type" value="Genomic_DNA"/>
</dbReference>
<evidence type="ECO:0000256" key="4">
    <source>
        <dbReference type="SAM" id="Coils"/>
    </source>
</evidence>
<dbReference type="SUPFAM" id="SSF116734">
    <property type="entry name" value="DNA methylase specificity domain"/>
    <property type="match status" value="2"/>
</dbReference>
<dbReference type="AlphaFoldDB" id="A0AA42U6N9"/>